<feature type="transmembrane region" description="Helical" evidence="1">
    <location>
        <begin position="12"/>
        <end position="34"/>
    </location>
</feature>
<evidence type="ECO:0000313" key="3">
    <source>
        <dbReference type="EMBL" id="RUO46871.1"/>
    </source>
</evidence>
<dbReference type="InterPro" id="IPR032466">
    <property type="entry name" value="Metal_Hydrolase"/>
</dbReference>
<dbReference type="PANTHER" id="PTHR43135:SF3">
    <property type="entry name" value="ALPHA-D-RIBOSE 1-METHYLPHOSPHONATE 5-TRIPHOSPHATE DIPHOSPHATASE"/>
    <property type="match status" value="1"/>
</dbReference>
<dbReference type="Gene3D" id="2.30.40.10">
    <property type="entry name" value="Urease, subunit C, domain 1"/>
    <property type="match status" value="1"/>
</dbReference>
<name>A0A432XDQ6_9GAMM</name>
<dbReference type="Gene3D" id="3.40.50.10910">
    <property type="entry name" value="Amidohydrolase"/>
    <property type="match status" value="1"/>
</dbReference>
<dbReference type="GO" id="GO:0016810">
    <property type="term" value="F:hydrolase activity, acting on carbon-nitrogen (but not peptide) bonds"/>
    <property type="evidence" value="ECO:0007669"/>
    <property type="project" value="InterPro"/>
</dbReference>
<evidence type="ECO:0000259" key="2">
    <source>
        <dbReference type="Pfam" id="PF01979"/>
    </source>
</evidence>
<keyword evidence="1" id="KW-1133">Transmembrane helix</keyword>
<dbReference type="InterPro" id="IPR051781">
    <property type="entry name" value="Metallo-dep_Hydrolase"/>
</dbReference>
<dbReference type="AlphaFoldDB" id="A0A432XDQ6"/>
<dbReference type="EMBL" id="PIPT01000007">
    <property type="protein sequence ID" value="RUO46871.1"/>
    <property type="molecule type" value="Genomic_DNA"/>
</dbReference>
<dbReference type="InterPro" id="IPR006680">
    <property type="entry name" value="Amidohydro-rel"/>
</dbReference>
<dbReference type="Pfam" id="PF01979">
    <property type="entry name" value="Amidohydro_1"/>
    <property type="match status" value="1"/>
</dbReference>
<dbReference type="RefSeq" id="WP_126834248.1">
    <property type="nucleotide sequence ID" value="NZ_PIPT01000007.1"/>
</dbReference>
<proteinExistence type="predicted"/>
<keyword evidence="4" id="KW-1185">Reference proteome</keyword>
<accession>A0A432XDQ6</accession>
<feature type="domain" description="Amidohydrolase-related" evidence="2">
    <location>
        <begin position="103"/>
        <end position="442"/>
    </location>
</feature>
<comment type="caution">
    <text evidence="3">The sequence shown here is derived from an EMBL/GenBank/DDBJ whole genome shotgun (WGS) entry which is preliminary data.</text>
</comment>
<dbReference type="SUPFAM" id="SSF51338">
    <property type="entry name" value="Composite domain of metallo-dependent hydrolases"/>
    <property type="match status" value="1"/>
</dbReference>
<protein>
    <recommendedName>
        <fullName evidence="2">Amidohydrolase-related domain-containing protein</fullName>
    </recommendedName>
</protein>
<dbReference type="OrthoDB" id="6190564at2"/>
<gene>
    <name evidence="3" type="ORF">CWE21_09715</name>
</gene>
<dbReference type="Proteomes" id="UP000286678">
    <property type="component" value="Unassembled WGS sequence"/>
</dbReference>
<dbReference type="InterPro" id="IPR011059">
    <property type="entry name" value="Metal-dep_hydrolase_composite"/>
</dbReference>
<evidence type="ECO:0000313" key="4">
    <source>
        <dbReference type="Proteomes" id="UP000286678"/>
    </source>
</evidence>
<organism evidence="3 4">
    <name type="scientific">Pseudidiomarina aquimaris</name>
    <dbReference type="NCBI Taxonomy" id="641841"/>
    <lineage>
        <taxon>Bacteria</taxon>
        <taxon>Pseudomonadati</taxon>
        <taxon>Pseudomonadota</taxon>
        <taxon>Gammaproteobacteria</taxon>
        <taxon>Alteromonadales</taxon>
        <taxon>Idiomarinaceae</taxon>
        <taxon>Pseudidiomarina</taxon>
    </lineage>
</organism>
<dbReference type="Gene3D" id="1.20.58.520">
    <property type="entry name" value="Amidohydrolase"/>
    <property type="match status" value="1"/>
</dbReference>
<sequence length="480" mass="53173">MKTSKLKTFPRSCLRGTAILLLALFTLAALLWLYQDLESGETKLNLDRSQSFVLTNVNVLTMNDQQVLLDQAIVVRDGVITELSPMTQVTADDLSIIDGKQAYVMPGLIDAHVHVLDRSYAKSALAAGVTTVRNMGGFPYHLKWRKELESGEWFGSRMVVSSPIFNSIEQGDPLAHFRVNDPELARQAVRDYIAEGYDFIKVYEGLHAQTYSAILAEANTLGVMVAGHPSYDLMHKNLAEHGALRTFEHSEEIYDGFLAQTFDDSKAETAAQFFVDHDVALVPTLAVNRELTRLSNEKYEYLQQTDQAAITPFARFIYEQTSFKRWLNASPELAAYNLEVDAYLHHLTQLMHERGVTLVLGSDAGALTGLPGPATIDEIELMVAAGIAPHAALAAATVNAAHSVDMDQQLGRVAVGFQADLIVLNDNPLSKVETLRDPMMVIQQGRAFDRADLNQLQVEAHHHSGWLLSVARHLNYLLFG</sequence>
<keyword evidence="1" id="KW-0472">Membrane</keyword>
<dbReference type="Gene3D" id="3.30.110.90">
    <property type="entry name" value="Amidohydrolase"/>
    <property type="match status" value="1"/>
</dbReference>
<reference evidence="4" key="1">
    <citation type="journal article" date="2018" name="Front. Microbiol.">
        <title>Genome-Based Analysis Reveals the Taxonomy and Diversity of the Family Idiomarinaceae.</title>
        <authorList>
            <person name="Liu Y."/>
            <person name="Lai Q."/>
            <person name="Shao Z."/>
        </authorList>
    </citation>
    <scope>NUCLEOTIDE SEQUENCE [LARGE SCALE GENOMIC DNA]</scope>
    <source>
        <strain evidence="4">SW15</strain>
    </source>
</reference>
<dbReference type="SUPFAM" id="SSF51556">
    <property type="entry name" value="Metallo-dependent hydrolases"/>
    <property type="match status" value="1"/>
</dbReference>
<evidence type="ECO:0000256" key="1">
    <source>
        <dbReference type="SAM" id="Phobius"/>
    </source>
</evidence>
<keyword evidence="1" id="KW-0812">Transmembrane</keyword>
<dbReference type="PANTHER" id="PTHR43135">
    <property type="entry name" value="ALPHA-D-RIBOSE 1-METHYLPHOSPHONATE 5-TRIPHOSPHATE DIPHOSPHATASE"/>
    <property type="match status" value="1"/>
</dbReference>